<sequence>MFKAGTSLAGRSVDEIFNTDFKPFTLGDYKIGVAQVSTMDLSGFAPLKAEMLDYMNNKCEAGKYNLLVLLLTDIIQTDQKL</sequence>
<dbReference type="SMART" id="SM01131">
    <property type="entry name" value="DHHA2"/>
    <property type="match status" value="1"/>
</dbReference>
<accession>A0A645G5L7</accession>
<dbReference type="SUPFAM" id="SSF64182">
    <property type="entry name" value="DHH phosphoesterases"/>
    <property type="match status" value="1"/>
</dbReference>
<dbReference type="InterPro" id="IPR004097">
    <property type="entry name" value="DHHA2"/>
</dbReference>
<dbReference type="Pfam" id="PF02833">
    <property type="entry name" value="DHHA2"/>
    <property type="match status" value="1"/>
</dbReference>
<proteinExistence type="predicted"/>
<feature type="domain" description="DHHA2" evidence="1">
    <location>
        <begin position="1"/>
        <end position="81"/>
    </location>
</feature>
<dbReference type="Gene3D" id="3.10.310.20">
    <property type="entry name" value="DHHA2 domain"/>
    <property type="match status" value="1"/>
</dbReference>
<evidence type="ECO:0000313" key="2">
    <source>
        <dbReference type="EMBL" id="MPN22158.1"/>
    </source>
</evidence>
<evidence type="ECO:0000259" key="1">
    <source>
        <dbReference type="SMART" id="SM01131"/>
    </source>
</evidence>
<dbReference type="GO" id="GO:0005737">
    <property type="term" value="C:cytoplasm"/>
    <property type="evidence" value="ECO:0007669"/>
    <property type="project" value="InterPro"/>
</dbReference>
<protein>
    <submittedName>
        <fullName evidence="2">Cobalt-dependent inorganic pyrophosphatase</fullName>
        <ecNumber evidence="2">3.6.1.1</ecNumber>
    </submittedName>
</protein>
<dbReference type="EC" id="3.6.1.1" evidence="2"/>
<organism evidence="2">
    <name type="scientific">bioreactor metagenome</name>
    <dbReference type="NCBI Taxonomy" id="1076179"/>
    <lineage>
        <taxon>unclassified sequences</taxon>
        <taxon>metagenomes</taxon>
        <taxon>ecological metagenomes</taxon>
    </lineage>
</organism>
<dbReference type="EMBL" id="VSSQ01070327">
    <property type="protein sequence ID" value="MPN22158.1"/>
    <property type="molecule type" value="Genomic_DNA"/>
</dbReference>
<reference evidence="2" key="1">
    <citation type="submission" date="2019-08" db="EMBL/GenBank/DDBJ databases">
        <authorList>
            <person name="Kucharzyk K."/>
            <person name="Murdoch R.W."/>
            <person name="Higgins S."/>
            <person name="Loffler F."/>
        </authorList>
    </citation>
    <scope>NUCLEOTIDE SEQUENCE</scope>
</reference>
<dbReference type="InterPro" id="IPR038222">
    <property type="entry name" value="DHHA2_dom_sf"/>
</dbReference>
<dbReference type="InterPro" id="IPR038763">
    <property type="entry name" value="DHH_sf"/>
</dbReference>
<name>A0A645G5L7_9ZZZZ</name>
<dbReference type="AlphaFoldDB" id="A0A645G5L7"/>
<gene>
    <name evidence="2" type="ORF">SDC9_169541</name>
</gene>
<comment type="caution">
    <text evidence="2">The sequence shown here is derived from an EMBL/GenBank/DDBJ whole genome shotgun (WGS) entry which is preliminary data.</text>
</comment>
<keyword evidence="2" id="KW-0378">Hydrolase</keyword>
<dbReference type="GO" id="GO:0004427">
    <property type="term" value="F:inorganic diphosphate phosphatase activity"/>
    <property type="evidence" value="ECO:0007669"/>
    <property type="project" value="UniProtKB-EC"/>
</dbReference>